<name>A0A0B4G6I6_METAF</name>
<dbReference type="EMBL" id="AZNF01000009">
    <property type="protein sequence ID" value="KID64014.1"/>
    <property type="molecule type" value="Genomic_DNA"/>
</dbReference>
<dbReference type="GO" id="GO:0005975">
    <property type="term" value="P:carbohydrate metabolic process"/>
    <property type="evidence" value="ECO:0007669"/>
    <property type="project" value="InterPro"/>
</dbReference>
<dbReference type="SUPFAM" id="SSF88713">
    <property type="entry name" value="Glycoside hydrolase/deacetylase"/>
    <property type="match status" value="1"/>
</dbReference>
<feature type="domain" description="Agd3 CBM87" evidence="2">
    <location>
        <begin position="30"/>
        <end position="245"/>
    </location>
</feature>
<dbReference type="InterPro" id="IPR056827">
    <property type="entry name" value="CBM87_Agd3"/>
</dbReference>
<dbReference type="InterPro" id="IPR050788">
    <property type="entry name" value="Yeast_SRP1/TIP1_CWP"/>
</dbReference>
<reference evidence="4 5" key="1">
    <citation type="journal article" date="2014" name="Proc. Natl. Acad. Sci. U.S.A.">
        <title>Trajectory and genomic determinants of fungal-pathogen speciation and host adaptation.</title>
        <authorList>
            <person name="Hu X."/>
            <person name="Xiao G."/>
            <person name="Zheng P."/>
            <person name="Shang Y."/>
            <person name="Su Y."/>
            <person name="Zhang X."/>
            <person name="Liu X."/>
            <person name="Zhan S."/>
            <person name="St Leger R.J."/>
            <person name="Wang C."/>
        </authorList>
    </citation>
    <scope>NUCLEOTIDE SEQUENCE [LARGE SCALE GENOMIC DNA]</scope>
    <source>
        <strain evidence="4 5">ARSEF 549</strain>
    </source>
</reference>
<dbReference type="AlphaFoldDB" id="A0A0B4G6I6"/>
<feature type="non-terminal residue" evidence="4">
    <location>
        <position position="1"/>
    </location>
</feature>
<sequence length="699" mass="75748">MRSGIVDALTRAACALCLLGNILPAAAITVGSTVLILARDDAEAKGAAMGLDGYGIPYQKVLFPAGGANLPVLNSSATQGNYGGIVVISNVAYDNNGTFASALTPQQWAQINSYQSTFKVRMVRINEFPSAEFGTIVANTAEPGCCGSNTEQKISLTDISQFPGANLKANAGVSTQGLWHYPATITNTTTTKEVAGFEAAAGFASKTTAAVVHSANGREQMVWFISWDPTWSQTSSFLQHAYIHWMTRSLFVGKRQSYLSTQVDDVLLNTDLYYPPNTTFRLRPGDLDAHVAWQKNLATRLPAGSNFWLEMGHNGNGNIIDAAATTSGETTCKPAYAVDYTSPPDTPLEFMKPPGTGVDLWPAEFVSYTWSATCSKLEPLGAWFTNTNNLNAFAHVSHTFSHEELNNATYHDATREIFFNQAFLKSVGIDRAARFSPKGIIPPAITGLHNADAIKAWTDNGIINVVGDNTRPVLRNQNSVYWPLRSTVQTNGREGITIIPRFATTIYYNCDLPACTVKEWIDTSGGAGDFNNLLDNARAVNTRNLLSLQADPYMFHQANLRQTDVAPLTIGSQTGKQSLIMAWVETITQEMTRLTNWPLLSLKHDDLATYFLNRMALDACQPKSSYTYSADGKTITKVTVTANGNTCSAPVPVTFPGGIATTTLLGPLKSTKVGSEPPILWVTLSGRPVDILLWTPVKL</sequence>
<dbReference type="Proteomes" id="UP000031186">
    <property type="component" value="Unassembled WGS sequence"/>
</dbReference>
<evidence type="ECO:0000259" key="2">
    <source>
        <dbReference type="Pfam" id="PF25116"/>
    </source>
</evidence>
<comment type="caution">
    <text evidence="4">The sequence shown here is derived from an EMBL/GenBank/DDBJ whole genome shotgun (WGS) entry which is preliminary data.</text>
</comment>
<accession>A0A0B4G6I6</accession>
<evidence type="ECO:0000313" key="4">
    <source>
        <dbReference type="EMBL" id="KID64014.1"/>
    </source>
</evidence>
<dbReference type="OrthoDB" id="2113314at2759"/>
<evidence type="ECO:0000313" key="5">
    <source>
        <dbReference type="Proteomes" id="UP000031186"/>
    </source>
</evidence>
<feature type="domain" description="Agd3 deacetylase" evidence="1">
    <location>
        <begin position="259"/>
        <end position="624"/>
    </location>
</feature>
<dbReference type="Pfam" id="PF25117">
    <property type="entry name" value="Agd3_C"/>
    <property type="match status" value="1"/>
</dbReference>
<protein>
    <recommendedName>
        <fullName evidence="6">Extracellular serine-rich protein</fullName>
    </recommendedName>
</protein>
<evidence type="ECO:0000259" key="3">
    <source>
        <dbReference type="Pfam" id="PF25117"/>
    </source>
</evidence>
<dbReference type="Pfam" id="PF25115">
    <property type="entry name" value="Agd3_CE"/>
    <property type="match status" value="1"/>
</dbReference>
<keyword evidence="5" id="KW-1185">Reference proteome</keyword>
<evidence type="ECO:0000259" key="1">
    <source>
        <dbReference type="Pfam" id="PF25115"/>
    </source>
</evidence>
<proteinExistence type="predicted"/>
<dbReference type="InterPro" id="IPR056826">
    <property type="entry name" value="Agd3_CE"/>
</dbReference>
<dbReference type="InterPro" id="IPR011330">
    <property type="entry name" value="Glyco_hydro/deAcase_b/a-brl"/>
</dbReference>
<feature type="domain" description="Agd3 C-terminal" evidence="3">
    <location>
        <begin position="628"/>
        <end position="697"/>
    </location>
</feature>
<dbReference type="PANTHER" id="PTHR31002">
    <property type="entry name" value="SERIPAUPERIN"/>
    <property type="match status" value="1"/>
</dbReference>
<dbReference type="Pfam" id="PF25116">
    <property type="entry name" value="CBM87_Agd3"/>
    <property type="match status" value="1"/>
</dbReference>
<dbReference type="HOGENOM" id="CLU_010712_1_0_1"/>
<evidence type="ECO:0008006" key="6">
    <source>
        <dbReference type="Google" id="ProtNLM"/>
    </source>
</evidence>
<organism evidence="4 5">
    <name type="scientific">Metarhizium anisopliae (strain ARSEF 549)</name>
    <dbReference type="NCBI Taxonomy" id="3151832"/>
    <lineage>
        <taxon>Eukaryota</taxon>
        <taxon>Fungi</taxon>
        <taxon>Dikarya</taxon>
        <taxon>Ascomycota</taxon>
        <taxon>Pezizomycotina</taxon>
        <taxon>Sordariomycetes</taxon>
        <taxon>Hypocreomycetidae</taxon>
        <taxon>Hypocreales</taxon>
        <taxon>Clavicipitaceae</taxon>
        <taxon>Metarhizium</taxon>
    </lineage>
</organism>
<dbReference type="PANTHER" id="PTHR31002:SF34">
    <property type="entry name" value="CELL WALL PROTEIN CWP1-RELATED"/>
    <property type="match status" value="1"/>
</dbReference>
<dbReference type="VEuPathDB" id="FungiDB:MAN_07185"/>
<dbReference type="InterPro" id="IPR056825">
    <property type="entry name" value="Agd3_C"/>
</dbReference>
<gene>
    <name evidence="4" type="ORF">MAN_07185</name>
</gene>